<feature type="domain" description="Protein kinase" evidence="5">
    <location>
        <begin position="1"/>
        <end position="346"/>
    </location>
</feature>
<dbReference type="InterPro" id="IPR001245">
    <property type="entry name" value="Ser-Thr/Tyr_kinase_cat_dom"/>
</dbReference>
<dbReference type="KEGG" id="mrr:Moror_9428"/>
<name>V2WWQ7_MONRO</name>
<dbReference type="OrthoDB" id="3236663at2759"/>
<evidence type="ECO:0000256" key="2">
    <source>
        <dbReference type="ARBA" id="ARBA00022741"/>
    </source>
</evidence>
<sequence>MQEKGRYDTVEDLQAVLALHNARDIFLSLDASRVLYVVELLQSQLTSLSSHRDRDYRKRCLKCLRALVKKHHVLPPSLFIEDVTREGTHPLRGGGFSVRQYYLDPSILNLTPFNVQDIWMGSLDKQPVCLKVMRIHLEMDEQKRDNVIKAFCEEALVWKQLNHANILPLLGVNTELFSPAFCLISPWMANGDIISFLRENPEHDRLRAANILVDNQYSCRLADFGLATIKETQRIDSTSNGAPKGTCRWMAPEIFVSEVNSVANSSSSDVYAFACTIFEIMTGKPPFAELMDAAVMFRVINRERPPKPTDGWCPDDIWALVERCWSQDPTKRPHTIQIKRRLQKAVSGAAAIVRTDQEIAAESPVSVLTRMGQGTSRVSQRSVTLSLRLKAFKCPQSSCNKGYQHAHDKDTAVLEKQYLTLNRQHNRGRSWTPA</sequence>
<dbReference type="PANTHER" id="PTHR44329:SF288">
    <property type="entry name" value="MITOGEN-ACTIVATED PROTEIN KINASE KINASE KINASE 20"/>
    <property type="match status" value="1"/>
</dbReference>
<dbReference type="Proteomes" id="UP000017559">
    <property type="component" value="Unassembled WGS sequence"/>
</dbReference>
<dbReference type="GO" id="GO:0004674">
    <property type="term" value="F:protein serine/threonine kinase activity"/>
    <property type="evidence" value="ECO:0007669"/>
    <property type="project" value="TreeGrafter"/>
</dbReference>
<comment type="caution">
    <text evidence="6">The sequence shown here is derived from an EMBL/GenBank/DDBJ whole genome shotgun (WGS) entry which is preliminary data.</text>
</comment>
<keyword evidence="3" id="KW-0418">Kinase</keyword>
<dbReference type="PROSITE" id="PS50011">
    <property type="entry name" value="PROTEIN_KINASE_DOM"/>
    <property type="match status" value="1"/>
</dbReference>
<reference evidence="6 7" key="1">
    <citation type="journal article" date="2014" name="BMC Genomics">
        <title>Genome and secretome analysis of the hemibiotrophic fungal pathogen, Moniliophthora roreri, which causes frosty pod rot disease of cacao: mechanisms of the biotrophic and necrotrophic phases.</title>
        <authorList>
            <person name="Meinhardt L.W."/>
            <person name="Costa G.G.L."/>
            <person name="Thomazella D.P.T."/>
            <person name="Teixeira P.J.P.L."/>
            <person name="Carazzolle M.F."/>
            <person name="Schuster S.C."/>
            <person name="Carlson J.E."/>
            <person name="Guiltinan M.J."/>
            <person name="Mieczkowski P."/>
            <person name="Farmer A."/>
            <person name="Ramaraj T."/>
            <person name="Crozier J."/>
            <person name="Davis R.E."/>
            <person name="Shao J."/>
            <person name="Melnick R.L."/>
            <person name="Pereira G.A.G."/>
            <person name="Bailey B.A."/>
        </authorList>
    </citation>
    <scope>NUCLEOTIDE SEQUENCE [LARGE SCALE GENOMIC DNA]</scope>
    <source>
        <strain evidence="6 7">MCA 2997</strain>
    </source>
</reference>
<dbReference type="InterPro" id="IPR000719">
    <property type="entry name" value="Prot_kinase_dom"/>
</dbReference>
<evidence type="ECO:0000256" key="1">
    <source>
        <dbReference type="ARBA" id="ARBA00022679"/>
    </source>
</evidence>
<evidence type="ECO:0000259" key="5">
    <source>
        <dbReference type="PROSITE" id="PS50011"/>
    </source>
</evidence>
<accession>V2WWQ7</accession>
<dbReference type="STRING" id="1381753.V2WWQ7"/>
<dbReference type="Pfam" id="PF07714">
    <property type="entry name" value="PK_Tyr_Ser-Thr"/>
    <property type="match status" value="2"/>
</dbReference>
<keyword evidence="7" id="KW-1185">Reference proteome</keyword>
<evidence type="ECO:0000256" key="4">
    <source>
        <dbReference type="ARBA" id="ARBA00022840"/>
    </source>
</evidence>
<evidence type="ECO:0000256" key="3">
    <source>
        <dbReference type="ARBA" id="ARBA00022777"/>
    </source>
</evidence>
<dbReference type="GO" id="GO:0005524">
    <property type="term" value="F:ATP binding"/>
    <property type="evidence" value="ECO:0007669"/>
    <property type="project" value="UniProtKB-KW"/>
</dbReference>
<evidence type="ECO:0000313" key="6">
    <source>
        <dbReference type="EMBL" id="ESK86017.1"/>
    </source>
</evidence>
<dbReference type="EMBL" id="AWSO01000990">
    <property type="protein sequence ID" value="ESK86017.1"/>
    <property type="molecule type" value="Genomic_DNA"/>
</dbReference>
<proteinExistence type="predicted"/>
<dbReference type="SUPFAM" id="SSF56112">
    <property type="entry name" value="Protein kinase-like (PK-like)"/>
    <property type="match status" value="1"/>
</dbReference>
<keyword evidence="4" id="KW-0067">ATP-binding</keyword>
<dbReference type="InterPro" id="IPR051681">
    <property type="entry name" value="Ser/Thr_Kinases-Pseudokinases"/>
</dbReference>
<dbReference type="PANTHER" id="PTHR44329">
    <property type="entry name" value="SERINE/THREONINE-PROTEIN KINASE TNNI3K-RELATED"/>
    <property type="match status" value="1"/>
</dbReference>
<keyword evidence="1" id="KW-0808">Transferase</keyword>
<organism evidence="6 7">
    <name type="scientific">Moniliophthora roreri (strain MCA 2997)</name>
    <name type="common">Cocoa frosty pod rot fungus</name>
    <name type="synonym">Crinipellis roreri</name>
    <dbReference type="NCBI Taxonomy" id="1381753"/>
    <lineage>
        <taxon>Eukaryota</taxon>
        <taxon>Fungi</taxon>
        <taxon>Dikarya</taxon>
        <taxon>Basidiomycota</taxon>
        <taxon>Agaricomycotina</taxon>
        <taxon>Agaricomycetes</taxon>
        <taxon>Agaricomycetidae</taxon>
        <taxon>Agaricales</taxon>
        <taxon>Marasmiineae</taxon>
        <taxon>Marasmiaceae</taxon>
        <taxon>Moniliophthora</taxon>
    </lineage>
</organism>
<dbReference type="AlphaFoldDB" id="V2WWQ7"/>
<dbReference type="InterPro" id="IPR011009">
    <property type="entry name" value="Kinase-like_dom_sf"/>
</dbReference>
<protein>
    <submittedName>
        <fullName evidence="6">Kinase-like protein</fullName>
    </submittedName>
</protein>
<dbReference type="HOGENOM" id="CLU_000288_7_18_1"/>
<evidence type="ECO:0000313" key="7">
    <source>
        <dbReference type="Proteomes" id="UP000017559"/>
    </source>
</evidence>
<gene>
    <name evidence="6" type="ORF">Moror_9428</name>
</gene>
<keyword evidence="2" id="KW-0547">Nucleotide-binding</keyword>
<dbReference type="Gene3D" id="1.10.510.10">
    <property type="entry name" value="Transferase(Phosphotransferase) domain 1"/>
    <property type="match status" value="2"/>
</dbReference>